<dbReference type="EMBL" id="BMFZ01000007">
    <property type="protein sequence ID" value="GGA50332.1"/>
    <property type="molecule type" value="Genomic_DNA"/>
</dbReference>
<evidence type="ECO:0000313" key="2">
    <source>
        <dbReference type="Proteomes" id="UP000627464"/>
    </source>
</evidence>
<evidence type="ECO:0000313" key="1">
    <source>
        <dbReference type="EMBL" id="GGA50332.1"/>
    </source>
</evidence>
<proteinExistence type="predicted"/>
<protein>
    <submittedName>
        <fullName evidence="1">Uncharacterized protein</fullName>
    </submittedName>
</protein>
<comment type="caution">
    <text evidence="1">The sequence shown here is derived from an EMBL/GenBank/DDBJ whole genome shotgun (WGS) entry which is preliminary data.</text>
</comment>
<reference evidence="2" key="1">
    <citation type="journal article" date="2019" name="Int. J. Syst. Evol. Microbiol.">
        <title>The Global Catalogue of Microorganisms (GCM) 10K type strain sequencing project: providing services to taxonomists for standard genome sequencing and annotation.</title>
        <authorList>
            <consortium name="The Broad Institute Genomics Platform"/>
            <consortium name="The Broad Institute Genome Sequencing Center for Infectious Disease"/>
            <person name="Wu L."/>
            <person name="Ma J."/>
        </authorList>
    </citation>
    <scope>NUCLEOTIDE SEQUENCE [LARGE SCALE GENOMIC DNA]</scope>
    <source>
        <strain evidence="2">CGMCC 1.12806</strain>
    </source>
</reference>
<dbReference type="Proteomes" id="UP000627464">
    <property type="component" value="Unassembled WGS sequence"/>
</dbReference>
<keyword evidence="2" id="KW-1185">Reference proteome</keyword>
<accession>A0ABQ1GUX3</accession>
<gene>
    <name evidence="1" type="ORF">GCM10011328_27060</name>
</gene>
<organism evidence="1 2">
    <name type="scientific">Hafnia psychrotolerans</name>
    <dbReference type="NCBI Taxonomy" id="1477018"/>
    <lineage>
        <taxon>Bacteria</taxon>
        <taxon>Pseudomonadati</taxon>
        <taxon>Pseudomonadota</taxon>
        <taxon>Gammaproteobacteria</taxon>
        <taxon>Enterobacterales</taxon>
        <taxon>Hafniaceae</taxon>
        <taxon>Hafnia</taxon>
    </lineage>
</organism>
<sequence>MTLAVSAKTTPELSVSIEAVTNAATLDITNSYNLYRLSRIIEKQSKPAAANKRQCL</sequence>
<name>A0ABQ1GUX3_9GAMM</name>